<gene>
    <name evidence="1" type="ORF">SDC9_60737</name>
</gene>
<organism evidence="1">
    <name type="scientific">bioreactor metagenome</name>
    <dbReference type="NCBI Taxonomy" id="1076179"/>
    <lineage>
        <taxon>unclassified sequences</taxon>
        <taxon>metagenomes</taxon>
        <taxon>ecological metagenomes</taxon>
    </lineage>
</organism>
<evidence type="ECO:0008006" key="2">
    <source>
        <dbReference type="Google" id="ProtNLM"/>
    </source>
</evidence>
<dbReference type="EMBL" id="VSSQ01002267">
    <property type="protein sequence ID" value="MPM14375.1"/>
    <property type="molecule type" value="Genomic_DNA"/>
</dbReference>
<dbReference type="InterPro" id="IPR024078">
    <property type="entry name" value="LmbE-like_dom_sf"/>
</dbReference>
<dbReference type="InterPro" id="IPR003737">
    <property type="entry name" value="GlcNAc_PI_deacetylase-related"/>
</dbReference>
<dbReference type="GO" id="GO:0016811">
    <property type="term" value="F:hydrolase activity, acting on carbon-nitrogen (but not peptide) bonds, in linear amides"/>
    <property type="evidence" value="ECO:0007669"/>
    <property type="project" value="TreeGrafter"/>
</dbReference>
<reference evidence="1" key="1">
    <citation type="submission" date="2019-08" db="EMBL/GenBank/DDBJ databases">
        <authorList>
            <person name="Kucharzyk K."/>
            <person name="Murdoch R.W."/>
            <person name="Higgins S."/>
            <person name="Loffler F."/>
        </authorList>
    </citation>
    <scope>NUCLEOTIDE SEQUENCE</scope>
</reference>
<dbReference type="SUPFAM" id="SSF102588">
    <property type="entry name" value="LmbE-like"/>
    <property type="match status" value="1"/>
</dbReference>
<dbReference type="AlphaFoldDB" id="A0A644XDV1"/>
<dbReference type="Pfam" id="PF02585">
    <property type="entry name" value="PIG-L"/>
    <property type="match status" value="1"/>
</dbReference>
<dbReference type="PANTHER" id="PTHR12993:SF11">
    <property type="entry name" value="N-ACETYLGLUCOSAMINYL-PHOSPHATIDYLINOSITOL DE-N-ACETYLASE"/>
    <property type="match status" value="1"/>
</dbReference>
<name>A0A644XDV1_9ZZZZ</name>
<evidence type="ECO:0000313" key="1">
    <source>
        <dbReference type="EMBL" id="MPM14375.1"/>
    </source>
</evidence>
<dbReference type="PANTHER" id="PTHR12993">
    <property type="entry name" value="N-ACETYLGLUCOSAMINYL-PHOSPHATIDYLINOSITOL DE-N-ACETYLASE-RELATED"/>
    <property type="match status" value="1"/>
</dbReference>
<protein>
    <recommendedName>
        <fullName evidence="2">N-acetyl-alpha-D-glucosaminyl L-malate deacetylase 1</fullName>
    </recommendedName>
</protein>
<accession>A0A644XDV1</accession>
<proteinExistence type="predicted"/>
<comment type="caution">
    <text evidence="1">The sequence shown here is derived from an EMBL/GenBank/DDBJ whole genome shotgun (WGS) entry which is preliminary data.</text>
</comment>
<dbReference type="Gene3D" id="3.40.50.10320">
    <property type="entry name" value="LmbE-like"/>
    <property type="match status" value="1"/>
</dbReference>
<sequence>MLALTKAGKHVSFVILTDGCMGTADPALAGAALVEIRQKESLASAKLLGVTDVTFLPFHDGAMYPVEEAAAAIAKEIVRLKPDIVFAPDPNVRSECHLDHIKTGNAVKTSVIMSPFESIMQSVGGTGCHSVSGLAFYYTDKPNAYVPVKKTFGARKAALLEHKSQFDEKTIDDIVMYFKLRSMRFGLRTLKGLSDGYRALAPMHMHCFPEASEW</sequence>